<dbReference type="InterPro" id="IPR006004">
    <property type="entry name" value="SudA-like"/>
</dbReference>
<dbReference type="InterPro" id="IPR036188">
    <property type="entry name" value="FAD/NAD-bd_sf"/>
</dbReference>
<evidence type="ECO:0000313" key="3">
    <source>
        <dbReference type="EMBL" id="HEA87800.1"/>
    </source>
</evidence>
<dbReference type="Gene3D" id="3.50.50.60">
    <property type="entry name" value="FAD/NAD(P)-binding domain"/>
    <property type="match status" value="2"/>
</dbReference>
<dbReference type="Pfam" id="PF07992">
    <property type="entry name" value="Pyr_redox_2"/>
    <property type="match status" value="1"/>
</dbReference>
<dbReference type="PRINTS" id="PR00419">
    <property type="entry name" value="ADXRDTASE"/>
</dbReference>
<dbReference type="Gene3D" id="1.10.1060.10">
    <property type="entry name" value="Alpha-helical ferredoxin"/>
    <property type="match status" value="1"/>
</dbReference>
<sequence length="465" mass="50831">MAKVSPKRTPMKEQAPEVRRHNFDEVPFGYTPEEARAEAQRCLQCKKPGCVEGCPVQVDIPGFIRHIAEGNFLEAMKVMKRTNVLPAICGRVCPQETQCEGACVLGRKMEPVAIGNLERFIADWEATQPECVMCEIQPATGKKVAVIGSGPAGLTLAGDMRKLGHEVTIFEALHKPGGVLMYGIPEFRLPKAIVEREVNFVRSMGVKLELNYVVGKLKTVDELLEEFDAVFIGTGAGLPLFMNIPGENYLGVYSANEYLTRSNLMKAYLFPKYDTPIVKGKNVAVIGGGNVAMDAARTALRLGAERSILIYRRSRDEMPARAAEIHHAEEEGVEFQLLTNPVRYIADENGWVREVECIRMELGEPDASGRRRPVPVPGSEFRIPVDTVVIAIGNSPNPLIPQTTPGLEVSKRGTVVVDPDTGRTSKKGVFAGGDIVTGAATVILAMGAGRIAARSMDEYLRTGRW</sequence>
<dbReference type="InterPro" id="IPR009051">
    <property type="entry name" value="Helical_ferredxn"/>
</dbReference>
<dbReference type="NCBIfam" id="TIGR01316">
    <property type="entry name" value="gltA"/>
    <property type="match status" value="1"/>
</dbReference>
<evidence type="ECO:0000259" key="1">
    <source>
        <dbReference type="Pfam" id="PF07992"/>
    </source>
</evidence>
<evidence type="ECO:0000259" key="2">
    <source>
        <dbReference type="Pfam" id="PF14691"/>
    </source>
</evidence>
<accession>A0A7C1NUS9</accession>
<feature type="domain" description="Dihydroprymidine dehydrogenase" evidence="2">
    <location>
        <begin position="19"/>
        <end position="127"/>
    </location>
</feature>
<dbReference type="EMBL" id="DSLG01000008">
    <property type="protein sequence ID" value="HEA87800.1"/>
    <property type="molecule type" value="Genomic_DNA"/>
</dbReference>
<protein>
    <submittedName>
        <fullName evidence="3">NADPH-dependent glutamate synthase</fullName>
        <ecNumber evidence="3">1.4.1.13</ecNumber>
    </submittedName>
</protein>
<reference evidence="3" key="1">
    <citation type="journal article" date="2020" name="mSystems">
        <title>Genome- and Community-Level Interaction Insights into Carbon Utilization and Element Cycling Functions of Hydrothermarchaeota in Hydrothermal Sediment.</title>
        <authorList>
            <person name="Zhou Z."/>
            <person name="Liu Y."/>
            <person name="Xu W."/>
            <person name="Pan J."/>
            <person name="Luo Z.H."/>
            <person name="Li M."/>
        </authorList>
    </citation>
    <scope>NUCLEOTIDE SEQUENCE [LARGE SCALE GENOMIC DNA]</scope>
    <source>
        <strain evidence="3">SpSt-265</strain>
        <strain evidence="4">SpSt-465</strain>
    </source>
</reference>
<name>A0A7C1NUS9_UNCW3</name>
<organism evidence="3">
    <name type="scientific">candidate division WOR-3 bacterium</name>
    <dbReference type="NCBI Taxonomy" id="2052148"/>
    <lineage>
        <taxon>Bacteria</taxon>
        <taxon>Bacteria division WOR-3</taxon>
    </lineage>
</organism>
<dbReference type="PANTHER" id="PTHR42783:SF3">
    <property type="entry name" value="GLUTAMATE SYNTHASE [NADPH] SMALL CHAIN-RELATED"/>
    <property type="match status" value="1"/>
</dbReference>
<dbReference type="SUPFAM" id="SSF46548">
    <property type="entry name" value="alpha-helical ferredoxin"/>
    <property type="match status" value="1"/>
</dbReference>
<dbReference type="InterPro" id="IPR023753">
    <property type="entry name" value="FAD/NAD-binding_dom"/>
</dbReference>
<dbReference type="GO" id="GO:0004355">
    <property type="term" value="F:glutamate synthase (NADPH) activity"/>
    <property type="evidence" value="ECO:0007669"/>
    <property type="project" value="UniProtKB-EC"/>
</dbReference>
<keyword evidence="3" id="KW-0560">Oxidoreductase</keyword>
<proteinExistence type="predicted"/>
<dbReference type="GO" id="GO:0051536">
    <property type="term" value="F:iron-sulfur cluster binding"/>
    <property type="evidence" value="ECO:0007669"/>
    <property type="project" value="InterPro"/>
</dbReference>
<comment type="caution">
    <text evidence="3">The sequence shown here is derived from an EMBL/GenBank/DDBJ whole genome shotgun (WGS) entry which is preliminary data.</text>
</comment>
<dbReference type="AlphaFoldDB" id="A0A7C1NUS9"/>
<feature type="domain" description="FAD/NAD(P)-binding" evidence="1">
    <location>
        <begin position="142"/>
        <end position="449"/>
    </location>
</feature>
<dbReference type="InterPro" id="IPR028261">
    <property type="entry name" value="DPD_II"/>
</dbReference>
<dbReference type="EC" id="1.4.1.13" evidence="3"/>
<dbReference type="SUPFAM" id="SSF51971">
    <property type="entry name" value="Nucleotide-binding domain"/>
    <property type="match status" value="1"/>
</dbReference>
<dbReference type="Pfam" id="PF14691">
    <property type="entry name" value="Fer4_20"/>
    <property type="match status" value="1"/>
</dbReference>
<evidence type="ECO:0000313" key="4">
    <source>
        <dbReference type="EMBL" id="HFJ53638.1"/>
    </source>
</evidence>
<dbReference type="EMBL" id="DSTU01000004">
    <property type="protein sequence ID" value="HFJ53638.1"/>
    <property type="molecule type" value="Genomic_DNA"/>
</dbReference>
<gene>
    <name evidence="3" type="primary">gltA</name>
    <name evidence="3" type="ORF">ENP94_07335</name>
    <name evidence="4" type="ORF">ENS16_02980</name>
</gene>
<dbReference type="PANTHER" id="PTHR42783">
    <property type="entry name" value="GLUTAMATE SYNTHASE [NADPH] SMALL CHAIN"/>
    <property type="match status" value="1"/>
</dbReference>